<evidence type="ECO:0000256" key="5">
    <source>
        <dbReference type="SAM" id="MobiDB-lite"/>
    </source>
</evidence>
<feature type="compositionally biased region" description="Polar residues" evidence="5">
    <location>
        <begin position="453"/>
        <end position="467"/>
    </location>
</feature>
<protein>
    <recommendedName>
        <fullName evidence="2">Autophagy-related protein 14</fullName>
    </recommendedName>
</protein>
<dbReference type="OrthoDB" id="16772at2759"/>
<dbReference type="PANTHER" id="PTHR15157">
    <property type="entry name" value="UV RADIATION RESISTANCE-ASSOCIATED GENE PROTEIN"/>
    <property type="match status" value="1"/>
</dbReference>
<feature type="region of interest" description="Disordered" evidence="5">
    <location>
        <begin position="429"/>
        <end position="475"/>
    </location>
</feature>
<evidence type="ECO:0000256" key="1">
    <source>
        <dbReference type="ARBA" id="ARBA00009574"/>
    </source>
</evidence>
<dbReference type="InterPro" id="IPR018791">
    <property type="entry name" value="UV_resistance/autophagy_Atg14"/>
</dbReference>
<accession>A0A8K0STB5</accession>
<comment type="similarity">
    <text evidence="1">Belongs to the ATG14 family.</text>
</comment>
<evidence type="ECO:0000256" key="3">
    <source>
        <dbReference type="ARBA" id="ARBA00023054"/>
    </source>
</evidence>
<dbReference type="GO" id="GO:0000149">
    <property type="term" value="F:SNARE binding"/>
    <property type="evidence" value="ECO:0007669"/>
    <property type="project" value="TreeGrafter"/>
</dbReference>
<keyword evidence="3 4" id="KW-0175">Coiled coil</keyword>
<dbReference type="GO" id="GO:0032991">
    <property type="term" value="C:protein-containing complex"/>
    <property type="evidence" value="ECO:0007669"/>
    <property type="project" value="UniProtKB-ARBA"/>
</dbReference>
<dbReference type="GO" id="GO:0035493">
    <property type="term" value="P:SNARE complex assembly"/>
    <property type="evidence" value="ECO:0007669"/>
    <property type="project" value="TreeGrafter"/>
</dbReference>
<feature type="coiled-coil region" evidence="4">
    <location>
        <begin position="79"/>
        <end position="110"/>
    </location>
</feature>
<keyword evidence="7" id="KW-1185">Reference proteome</keyword>
<organism evidence="6 7">
    <name type="scientific">Stachybotrys elegans</name>
    <dbReference type="NCBI Taxonomy" id="80388"/>
    <lineage>
        <taxon>Eukaryota</taxon>
        <taxon>Fungi</taxon>
        <taxon>Dikarya</taxon>
        <taxon>Ascomycota</taxon>
        <taxon>Pezizomycotina</taxon>
        <taxon>Sordariomycetes</taxon>
        <taxon>Hypocreomycetidae</taxon>
        <taxon>Hypocreales</taxon>
        <taxon>Stachybotryaceae</taxon>
        <taxon>Stachybotrys</taxon>
    </lineage>
</organism>
<gene>
    <name evidence="6" type="ORF">B0I35DRAFT_226948</name>
</gene>
<dbReference type="AlphaFoldDB" id="A0A8K0STB5"/>
<proteinExistence type="inferred from homology"/>
<comment type="caution">
    <text evidence="6">The sequence shown here is derived from an EMBL/GenBank/DDBJ whole genome shotgun (WGS) entry which is preliminary data.</text>
</comment>
<name>A0A8K0STB5_9HYPO</name>
<dbReference type="Proteomes" id="UP000813444">
    <property type="component" value="Unassembled WGS sequence"/>
</dbReference>
<feature type="region of interest" description="Disordered" evidence="5">
    <location>
        <begin position="345"/>
        <end position="377"/>
    </location>
</feature>
<dbReference type="GO" id="GO:0000323">
    <property type="term" value="C:lytic vacuole"/>
    <property type="evidence" value="ECO:0007669"/>
    <property type="project" value="TreeGrafter"/>
</dbReference>
<dbReference type="EMBL" id="JAGPNK010000006">
    <property type="protein sequence ID" value="KAH7320042.1"/>
    <property type="molecule type" value="Genomic_DNA"/>
</dbReference>
<evidence type="ECO:0000256" key="2">
    <source>
        <dbReference type="ARBA" id="ARBA00013807"/>
    </source>
</evidence>
<evidence type="ECO:0000256" key="4">
    <source>
        <dbReference type="SAM" id="Coils"/>
    </source>
</evidence>
<dbReference type="GO" id="GO:0005768">
    <property type="term" value="C:endosome"/>
    <property type="evidence" value="ECO:0007669"/>
    <property type="project" value="TreeGrafter"/>
</dbReference>
<sequence length="475" mass="52907">MMECDICHRGHDAQRLPFLCAVDARNRIYMGRMRNLEILLENDGLQTKINTMLEDAAARPASETVAAALAERKMAQDQTEKIMAVAAKLREDMEAARAEIQARKAAIARRRLDLTAVSQGLADRRARQQKEVEKSTQVTIYRWAESEEDMARTRSFLCAEAAMLYGLERFQSSPNGRYEYYLGKLPVVDLSGMNNISPEVISTSLSHIAHILMLASHYLAIRLPAEITLPHRDYPRPTIFNLAGSYKHAEVTFPNTPGSILPVEARSSDTRHVPRPRPLFVDKPLPQLSKEDPTTYSYFIEGVTLLAYDIAWLCSSQGISVGEKTSFDDICNMGRNLYNLLINQRSSNKDDSPGSNGSGKTAQAEQQDPDAPQSCIGHYSHGTMHRFLGGAEGTELIRSFKLPGPMKLADRLKKKLLGDAPAPDWEILEDDEWKVEETRESTPGDAKEIPSVAKSSTGPEPTRSGTSGWMKLKSR</sequence>
<dbReference type="Pfam" id="PF10186">
    <property type="entry name" value="ATG14"/>
    <property type="match status" value="1"/>
</dbReference>
<evidence type="ECO:0000313" key="6">
    <source>
        <dbReference type="EMBL" id="KAH7320042.1"/>
    </source>
</evidence>
<reference evidence="6" key="1">
    <citation type="journal article" date="2021" name="Nat. Commun.">
        <title>Genetic determinants of endophytism in the Arabidopsis root mycobiome.</title>
        <authorList>
            <person name="Mesny F."/>
            <person name="Miyauchi S."/>
            <person name="Thiergart T."/>
            <person name="Pickel B."/>
            <person name="Atanasova L."/>
            <person name="Karlsson M."/>
            <person name="Huettel B."/>
            <person name="Barry K.W."/>
            <person name="Haridas S."/>
            <person name="Chen C."/>
            <person name="Bauer D."/>
            <person name="Andreopoulos W."/>
            <person name="Pangilinan J."/>
            <person name="LaButti K."/>
            <person name="Riley R."/>
            <person name="Lipzen A."/>
            <person name="Clum A."/>
            <person name="Drula E."/>
            <person name="Henrissat B."/>
            <person name="Kohler A."/>
            <person name="Grigoriev I.V."/>
            <person name="Martin F.M."/>
            <person name="Hacquard S."/>
        </authorList>
    </citation>
    <scope>NUCLEOTIDE SEQUENCE</scope>
    <source>
        <strain evidence="6">MPI-CAGE-CH-0235</strain>
    </source>
</reference>
<feature type="compositionally biased region" description="Basic and acidic residues" evidence="5">
    <location>
        <begin position="435"/>
        <end position="448"/>
    </location>
</feature>
<feature type="compositionally biased region" description="Low complexity" evidence="5">
    <location>
        <begin position="362"/>
        <end position="373"/>
    </location>
</feature>
<evidence type="ECO:0000313" key="7">
    <source>
        <dbReference type="Proteomes" id="UP000813444"/>
    </source>
</evidence>
<dbReference type="PANTHER" id="PTHR15157:SF13">
    <property type="entry name" value="AUTOPHAGY-RELATED PROTEIN 14"/>
    <property type="match status" value="1"/>
</dbReference>